<gene>
    <name evidence="1" type="primary">dnaG</name>
    <name evidence="1" type="ORF">OYV_07660</name>
</gene>
<evidence type="ECO:0000313" key="1">
    <source>
        <dbReference type="EMBL" id="GAK74266.1"/>
    </source>
</evidence>
<name>A0ABQ0J3V0_9MOLU</name>
<organism evidence="1 2">
    <name type="scientific">'Chrysanthemum coronarium' phytoplasma</name>
    <dbReference type="NCBI Taxonomy" id="1520703"/>
    <lineage>
        <taxon>Bacteria</taxon>
        <taxon>Bacillati</taxon>
        <taxon>Mycoplasmatota</taxon>
        <taxon>Mollicutes</taxon>
        <taxon>Acholeplasmatales</taxon>
        <taxon>Acholeplasmataceae</taxon>
        <taxon>Candidatus Phytoplasma</taxon>
        <taxon>16SrI (Aster yellows group)</taxon>
    </lineage>
</organism>
<reference evidence="1 2" key="2">
    <citation type="journal article" date="2014" name="Genome Announc.">
        <title>Draft Genome Sequence of 'Candidatus Phytoplasma asteris' Strain OY-V, an Unculturable Plant-Pathogenic Bacterium.</title>
        <authorList>
            <person name="Kakizawa S."/>
            <person name="Makino A."/>
            <person name="Ishii Y."/>
            <person name="Tamaki H."/>
            <person name="Kamagata Y."/>
        </authorList>
    </citation>
    <scope>NUCLEOTIDE SEQUENCE [LARGE SCALE GENOMIC DNA]</scope>
    <source>
        <strain evidence="1 2">OY-V</strain>
    </source>
</reference>
<sequence length="113" mass="13603">MEIRGIKTFNNALEKINNFMKTQEFKNLIQQQNSNPNISYKPFKYQFHPNKINNPIDEKEINTTKTQLFKEISPLFNQIRDYYHYLLTCNHNNESHLGLEYLTKKRKLTRGHV</sequence>
<proteinExistence type="predicted"/>
<accession>A0ABQ0J3V0</accession>
<dbReference type="Proteomes" id="UP000028900">
    <property type="component" value="Unassembled WGS sequence"/>
</dbReference>
<evidence type="ECO:0000313" key="2">
    <source>
        <dbReference type="Proteomes" id="UP000028900"/>
    </source>
</evidence>
<comment type="caution">
    <text evidence="1">The sequence shown here is derived from an EMBL/GenBank/DDBJ whole genome shotgun (WGS) entry which is preliminary data.</text>
</comment>
<keyword evidence="2" id="KW-1185">Reference proteome</keyword>
<dbReference type="EMBL" id="BBIY01000083">
    <property type="protein sequence ID" value="GAK74266.1"/>
    <property type="molecule type" value="Genomic_DNA"/>
</dbReference>
<protein>
    <submittedName>
        <fullName evidence="1">DNA primase</fullName>
    </submittedName>
</protein>
<reference evidence="2" key="1">
    <citation type="journal article" date="2014" name="Genome Announc.">
        <title>Draft Genome Sequence of ''Candidatus Phytoplasma asteris'' Strain OY-V, an Unculturable Plant-Pathogenic Bacterium.</title>
        <authorList>
            <person name="Kakizawa S."/>
            <person name="Makino A."/>
            <person name="Ishii Y."/>
            <person name="Tamaki H."/>
            <person name="Kamagata Y."/>
        </authorList>
    </citation>
    <scope>NUCLEOTIDE SEQUENCE [LARGE SCALE GENOMIC DNA]</scope>
    <source>
        <strain evidence="2">OY-V</strain>
    </source>
</reference>